<reference evidence="1 2" key="1">
    <citation type="journal article" date="2015" name="Genome Announc.">
        <title>Expanding the biotechnology potential of lactobacilli through comparative genomics of 213 strains and associated genera.</title>
        <authorList>
            <person name="Sun Z."/>
            <person name="Harris H.M."/>
            <person name="McCann A."/>
            <person name="Guo C."/>
            <person name="Argimon S."/>
            <person name="Zhang W."/>
            <person name="Yang X."/>
            <person name="Jeffery I.B."/>
            <person name="Cooney J.C."/>
            <person name="Kagawa T.F."/>
            <person name="Liu W."/>
            <person name="Song Y."/>
            <person name="Salvetti E."/>
            <person name="Wrobel A."/>
            <person name="Rasinkangas P."/>
            <person name="Parkhill J."/>
            <person name="Rea M.C."/>
            <person name="O'Sullivan O."/>
            <person name="Ritari J."/>
            <person name="Douillard F.P."/>
            <person name="Paul Ross R."/>
            <person name="Yang R."/>
            <person name="Briner A.E."/>
            <person name="Felis G.E."/>
            <person name="de Vos W.M."/>
            <person name="Barrangou R."/>
            <person name="Klaenhammer T.R."/>
            <person name="Caufield P.W."/>
            <person name="Cui Y."/>
            <person name="Zhang H."/>
            <person name="O'Toole P.W."/>
        </authorList>
    </citation>
    <scope>NUCLEOTIDE SEQUENCE [LARGE SCALE GENOMIC DNA]</scope>
    <source>
        <strain evidence="1 2">DSM 19972</strain>
    </source>
</reference>
<protein>
    <submittedName>
        <fullName evidence="1">Uncharacterized protein</fullName>
    </submittedName>
</protein>
<dbReference type="Proteomes" id="UP000051686">
    <property type="component" value="Unassembled WGS sequence"/>
</dbReference>
<dbReference type="AlphaFoldDB" id="A0A0R1ML70"/>
<accession>A0A0R1ML70</accession>
<organism evidence="1 2">
    <name type="scientific">Liquorilactobacillus oeni DSM 19972</name>
    <dbReference type="NCBI Taxonomy" id="1423777"/>
    <lineage>
        <taxon>Bacteria</taxon>
        <taxon>Bacillati</taxon>
        <taxon>Bacillota</taxon>
        <taxon>Bacilli</taxon>
        <taxon>Lactobacillales</taxon>
        <taxon>Lactobacillaceae</taxon>
        <taxon>Liquorilactobacillus</taxon>
    </lineage>
</organism>
<evidence type="ECO:0000313" key="2">
    <source>
        <dbReference type="Proteomes" id="UP000051686"/>
    </source>
</evidence>
<evidence type="ECO:0000313" key="1">
    <source>
        <dbReference type="EMBL" id="KRL04728.1"/>
    </source>
</evidence>
<comment type="caution">
    <text evidence="1">The sequence shown here is derived from an EMBL/GenBank/DDBJ whole genome shotgun (WGS) entry which is preliminary data.</text>
</comment>
<dbReference type="EMBL" id="AZEH01000039">
    <property type="protein sequence ID" value="KRL04728.1"/>
    <property type="molecule type" value="Genomic_DNA"/>
</dbReference>
<dbReference type="STRING" id="1423777.FD46_GL001864"/>
<gene>
    <name evidence="1" type="ORF">FD46_GL001864</name>
</gene>
<dbReference type="RefSeq" id="WP_057896677.1">
    <property type="nucleotide sequence ID" value="NZ_AZEH01000039.1"/>
</dbReference>
<dbReference type="PATRIC" id="fig|1423777.3.peg.1919"/>
<proteinExistence type="predicted"/>
<sequence length="114" mass="13116">MYLSDLQILTAGLNINLKLFFQLDQQEVVPLHTLKIENRQTLLLLTASKSDTTLTLENIFLLLKNKPQINPKTKVFVRQNNINYPVFGYKFSSNQLIINGLSQNEDNEKIKRPG</sequence>
<keyword evidence="2" id="KW-1185">Reference proteome</keyword>
<dbReference type="OrthoDB" id="2313448at2"/>
<name>A0A0R1ML70_9LACO</name>